<keyword evidence="2" id="KW-1185">Reference proteome</keyword>
<sequence length="150" mass="17481">MAKYHEILKDELSAWNQNALSSDLWQGISEERKRKETKMKEEAFDQRLFQRKTTGGMILVNLKKDPKANPDYSHAKAPTGQTSPMTHLAAEWKNNNDDAWERNVITIEWFCSIPFPNRTNEDEIKLQESPRGKMLQSYADQYFEDNIVDG</sequence>
<dbReference type="RefSeq" id="XP_060367074.1">
    <property type="nucleotide sequence ID" value="XM_060510322.1"/>
</dbReference>
<name>A0AAD8XGF6_GLOAC</name>
<dbReference type="AlphaFoldDB" id="A0AAD8XGF6"/>
<evidence type="ECO:0000313" key="2">
    <source>
        <dbReference type="Proteomes" id="UP001244207"/>
    </source>
</evidence>
<accession>A0AAD8XGF6</accession>
<dbReference type="EMBL" id="JAHMHS010000027">
    <property type="protein sequence ID" value="KAK1727019.1"/>
    <property type="molecule type" value="Genomic_DNA"/>
</dbReference>
<dbReference type="Proteomes" id="UP001244207">
    <property type="component" value="Unassembled WGS sequence"/>
</dbReference>
<evidence type="ECO:0000313" key="1">
    <source>
        <dbReference type="EMBL" id="KAK1727019.1"/>
    </source>
</evidence>
<comment type="caution">
    <text evidence="1">The sequence shown here is derived from an EMBL/GenBank/DDBJ whole genome shotgun (WGS) entry which is preliminary data.</text>
</comment>
<proteinExistence type="predicted"/>
<organism evidence="1 2">
    <name type="scientific">Glomerella acutata</name>
    <name type="common">Colletotrichum acutatum</name>
    <dbReference type="NCBI Taxonomy" id="27357"/>
    <lineage>
        <taxon>Eukaryota</taxon>
        <taxon>Fungi</taxon>
        <taxon>Dikarya</taxon>
        <taxon>Ascomycota</taxon>
        <taxon>Pezizomycotina</taxon>
        <taxon>Sordariomycetes</taxon>
        <taxon>Hypocreomycetidae</taxon>
        <taxon>Glomerellales</taxon>
        <taxon>Glomerellaceae</taxon>
        <taxon>Colletotrichum</taxon>
        <taxon>Colletotrichum acutatum species complex</taxon>
    </lineage>
</organism>
<reference evidence="1" key="1">
    <citation type="submission" date="2021-12" db="EMBL/GenBank/DDBJ databases">
        <title>Comparative genomics, transcriptomics and evolutionary studies reveal genomic signatures of adaptation to plant cell wall in hemibiotrophic fungi.</title>
        <authorList>
            <consortium name="DOE Joint Genome Institute"/>
            <person name="Baroncelli R."/>
            <person name="Diaz J.F."/>
            <person name="Benocci T."/>
            <person name="Peng M."/>
            <person name="Battaglia E."/>
            <person name="Haridas S."/>
            <person name="Andreopoulos W."/>
            <person name="Labutti K."/>
            <person name="Pangilinan J."/>
            <person name="Floch G.L."/>
            <person name="Makela M.R."/>
            <person name="Henrissat B."/>
            <person name="Grigoriev I.V."/>
            <person name="Crouch J.A."/>
            <person name="De Vries R.P."/>
            <person name="Sukno S.A."/>
            <person name="Thon M.R."/>
        </authorList>
    </citation>
    <scope>NUCLEOTIDE SEQUENCE</scope>
    <source>
        <strain evidence="1">CBS 112980</strain>
    </source>
</reference>
<gene>
    <name evidence="1" type="ORF">BDZ83DRAFT_649862</name>
</gene>
<protein>
    <submittedName>
        <fullName evidence="1">Uncharacterized protein</fullName>
    </submittedName>
</protein>
<dbReference type="GeneID" id="85394221"/>